<proteinExistence type="predicted"/>
<protein>
    <submittedName>
        <fullName evidence="1">Uncharacterized protein</fullName>
    </submittedName>
</protein>
<name>A0ABN1XXR1_9ACTN</name>
<sequence>MISVRVPERLSERALVLAADSPARGEGTASTGAAEAPLEGRVLLGGPLAVVLTEEFVADDSELKAFVAQEAATAVYHLVHLGLTVTAPAGRPPLHSIDLRLELTAADGAAFQPVAWSLSPRHLVTGRTAERTLSLGPSLKLLGAEVSVGSASWTTSGADGRPWLRAVRELRSDPAWEFRRVSGAELEGEHRLAAVVRTPRGSATTLGLGVTAAVRRRTGLLRKYVQELVEPLQSAVDL</sequence>
<reference evidence="1 2" key="1">
    <citation type="journal article" date="2019" name="Int. J. Syst. Evol. Microbiol.">
        <title>The Global Catalogue of Microorganisms (GCM) 10K type strain sequencing project: providing services to taxonomists for standard genome sequencing and annotation.</title>
        <authorList>
            <consortium name="The Broad Institute Genomics Platform"/>
            <consortium name="The Broad Institute Genome Sequencing Center for Infectious Disease"/>
            <person name="Wu L."/>
            <person name="Ma J."/>
        </authorList>
    </citation>
    <scope>NUCLEOTIDE SEQUENCE [LARGE SCALE GENOMIC DNA]</scope>
    <source>
        <strain evidence="1 2">JCM 12393</strain>
    </source>
</reference>
<accession>A0ABN1XXR1</accession>
<dbReference type="Proteomes" id="UP001499863">
    <property type="component" value="Unassembled WGS sequence"/>
</dbReference>
<organism evidence="1 2">
    <name type="scientific">Kitasatospora putterlickiae</name>
    <dbReference type="NCBI Taxonomy" id="221725"/>
    <lineage>
        <taxon>Bacteria</taxon>
        <taxon>Bacillati</taxon>
        <taxon>Actinomycetota</taxon>
        <taxon>Actinomycetes</taxon>
        <taxon>Kitasatosporales</taxon>
        <taxon>Streptomycetaceae</taxon>
        <taxon>Kitasatospora</taxon>
    </lineage>
</organism>
<gene>
    <name evidence="1" type="ORF">GCM10009639_24470</name>
</gene>
<evidence type="ECO:0000313" key="1">
    <source>
        <dbReference type="EMBL" id="GAA1392574.1"/>
    </source>
</evidence>
<dbReference type="EMBL" id="BAAAKJ010000125">
    <property type="protein sequence ID" value="GAA1392574.1"/>
    <property type="molecule type" value="Genomic_DNA"/>
</dbReference>
<comment type="caution">
    <text evidence="1">The sequence shown here is derived from an EMBL/GenBank/DDBJ whole genome shotgun (WGS) entry which is preliminary data.</text>
</comment>
<keyword evidence="2" id="KW-1185">Reference proteome</keyword>
<evidence type="ECO:0000313" key="2">
    <source>
        <dbReference type="Proteomes" id="UP001499863"/>
    </source>
</evidence>